<accession>A0A1D3UDA2</accession>
<evidence type="ECO:0000259" key="5">
    <source>
        <dbReference type="Pfam" id="PF25390"/>
    </source>
</evidence>
<dbReference type="PROSITE" id="PS51257">
    <property type="entry name" value="PROKAR_LIPOPROTEIN"/>
    <property type="match status" value="1"/>
</dbReference>
<feature type="domain" description="RCC1-like" evidence="5">
    <location>
        <begin position="285"/>
        <end position="529"/>
    </location>
</feature>
<dbReference type="PANTHER" id="PTHR45982:SF1">
    <property type="entry name" value="REGULATOR OF CHROMOSOME CONDENSATION"/>
    <property type="match status" value="1"/>
</dbReference>
<dbReference type="InterPro" id="IPR013378">
    <property type="entry name" value="InlB-like_B-rpt"/>
</dbReference>
<dbReference type="InterPro" id="IPR051553">
    <property type="entry name" value="Ran_GTPase-activating"/>
</dbReference>
<dbReference type="PROSITE" id="PS50012">
    <property type="entry name" value="RCC1_3"/>
    <property type="match status" value="6"/>
</dbReference>
<dbReference type="Gene3D" id="2.60.40.4270">
    <property type="entry name" value="Listeria-Bacteroides repeat domain"/>
    <property type="match status" value="2"/>
</dbReference>
<dbReference type="EMBL" id="FMMM01000016">
    <property type="protein sequence ID" value="SCQ18124.1"/>
    <property type="molecule type" value="Genomic_DNA"/>
</dbReference>
<keyword evidence="2" id="KW-0344">Guanine-nucleotide releasing factor</keyword>
<sequence precursor="true">MKRILFIALLGIITMGLASCGDKEEVKTYFTVTFDADGGTPVPEAQRVEEGKTAVAPSPAPTKTGFVFVCWSADGTNAYNFQSPVTRDLILRAKWQAEAVAEYWQVAWELNGGAWPAEGDNHATQVLKGGTLAEPAPPTKANHTFEGWYKEAALTNKVGFPYDVSGVTANFTLYAKWKEKGSQPQTGTKAIASGYHGYFILNQDGTLFALGHNSTGQLGTGNTNDVWSPTQVASGVSAVFAGIYTSVILKTDGSLLGSGSNLDGALGLRDKKNYHAFTPIPVNDVRSVATSNSFTLILKNNGSVWATGWNAYGQLGVGDMTARDQFTATNLTADVSAIAAGGSHSLALKKDGTVWGAGYGYVGAIGANALNAENPSFVQIFSGVKAIAAGAEHSLILKTDGTVYASGGSGYGQTGTGSTGQVKAFTQAVENSGTPLRDVAEIFAGYSRSFALKTDGTLWAAGDNSYRQLVAGSDDNCPKFIKIASGVKSVSVGRTHSLILKTDGTVQTLGYVNPFDQLGGNGTIEVKVNDTHAYDYITYLRLYDRSKTAELHYYEEKIITGGPAYTIKVKPGTYNLELKPQNATVSTTHNLTVPDNGKVTVLYEWVSPTVGYRWTITSSK</sequence>
<dbReference type="GO" id="GO:0030313">
    <property type="term" value="C:cell envelope"/>
    <property type="evidence" value="ECO:0007669"/>
    <property type="project" value="UniProtKB-SubCell"/>
</dbReference>
<keyword evidence="4" id="KW-0732">Signal</keyword>
<feature type="chain" id="PRO_5008922267" evidence="4">
    <location>
        <begin position="21"/>
        <end position="620"/>
    </location>
</feature>
<dbReference type="NCBIfam" id="TIGR02543">
    <property type="entry name" value="List_Bact_rpt"/>
    <property type="match status" value="2"/>
</dbReference>
<dbReference type="PROSITE" id="PS00626">
    <property type="entry name" value="RCC1_2"/>
    <property type="match status" value="1"/>
</dbReference>
<evidence type="ECO:0000313" key="7">
    <source>
        <dbReference type="Proteomes" id="UP000182057"/>
    </source>
</evidence>
<dbReference type="SUPFAM" id="SSF50985">
    <property type="entry name" value="RCC1/BLIP-II"/>
    <property type="match status" value="2"/>
</dbReference>
<dbReference type="Gene3D" id="2.130.10.30">
    <property type="entry name" value="Regulator of chromosome condensation 1/beta-lactamase-inhibitor protein II"/>
    <property type="match status" value="2"/>
</dbReference>
<proteinExistence type="predicted"/>
<protein>
    <submittedName>
        <fullName evidence="6">Internalin-A</fullName>
    </submittedName>
</protein>
<dbReference type="InterPro" id="IPR042229">
    <property type="entry name" value="Listeria/Bacterioides_rpt_sf"/>
</dbReference>
<reference evidence="6 7" key="1">
    <citation type="submission" date="2016-09" db="EMBL/GenBank/DDBJ databases">
        <authorList>
            <person name="Capua I."/>
            <person name="De Benedictis P."/>
            <person name="Joannis T."/>
            <person name="Lombin L.H."/>
            <person name="Cattoli G."/>
        </authorList>
    </citation>
    <scope>NUCLEOTIDE SEQUENCE [LARGE SCALE GENOMIC DNA]</scope>
    <source>
        <strain evidence="6 7">UB20</strain>
    </source>
</reference>
<dbReference type="Proteomes" id="UP000182057">
    <property type="component" value="Unassembled WGS sequence"/>
</dbReference>
<dbReference type="AlphaFoldDB" id="A0A1D3UDA2"/>
<dbReference type="GO" id="GO:0005737">
    <property type="term" value="C:cytoplasm"/>
    <property type="evidence" value="ECO:0007669"/>
    <property type="project" value="TreeGrafter"/>
</dbReference>
<evidence type="ECO:0000256" key="3">
    <source>
        <dbReference type="ARBA" id="ARBA00022737"/>
    </source>
</evidence>
<dbReference type="Pfam" id="PF09479">
    <property type="entry name" value="Flg_new"/>
    <property type="match status" value="2"/>
</dbReference>
<dbReference type="Pfam" id="PF25390">
    <property type="entry name" value="WD40_RLD"/>
    <property type="match status" value="1"/>
</dbReference>
<dbReference type="PANTHER" id="PTHR45982">
    <property type="entry name" value="REGULATOR OF CHROMOSOME CONDENSATION"/>
    <property type="match status" value="1"/>
</dbReference>
<dbReference type="InterPro" id="IPR009091">
    <property type="entry name" value="RCC1/BLIP-II"/>
</dbReference>
<dbReference type="OrthoDB" id="1099994at2"/>
<comment type="subcellular location">
    <subcellularLocation>
        <location evidence="1">Cell envelope</location>
    </subcellularLocation>
</comment>
<evidence type="ECO:0000256" key="1">
    <source>
        <dbReference type="ARBA" id="ARBA00004196"/>
    </source>
</evidence>
<evidence type="ECO:0000256" key="4">
    <source>
        <dbReference type="SAM" id="SignalP"/>
    </source>
</evidence>
<evidence type="ECO:0000256" key="2">
    <source>
        <dbReference type="ARBA" id="ARBA00022658"/>
    </source>
</evidence>
<dbReference type="InterPro" id="IPR000408">
    <property type="entry name" value="Reg_chr_condens"/>
</dbReference>
<gene>
    <name evidence="6" type="primary">inlA</name>
    <name evidence="6" type="ORF">TFUB20_00242</name>
</gene>
<organism evidence="6 7">
    <name type="scientific">Tannerella forsythia</name>
    <name type="common">Bacteroides forsythus</name>
    <dbReference type="NCBI Taxonomy" id="28112"/>
    <lineage>
        <taxon>Bacteria</taxon>
        <taxon>Pseudomonadati</taxon>
        <taxon>Bacteroidota</taxon>
        <taxon>Bacteroidia</taxon>
        <taxon>Bacteroidales</taxon>
        <taxon>Tannerellaceae</taxon>
        <taxon>Tannerella</taxon>
    </lineage>
</organism>
<feature type="signal peptide" evidence="4">
    <location>
        <begin position="1"/>
        <end position="20"/>
    </location>
</feature>
<name>A0A1D3UDA2_TANFO</name>
<dbReference type="GO" id="GO:0005085">
    <property type="term" value="F:guanyl-nucleotide exchange factor activity"/>
    <property type="evidence" value="ECO:0007669"/>
    <property type="project" value="TreeGrafter"/>
</dbReference>
<dbReference type="PRINTS" id="PR00633">
    <property type="entry name" value="RCCNDNSATION"/>
</dbReference>
<dbReference type="InterPro" id="IPR058923">
    <property type="entry name" value="RCC1-like_dom"/>
</dbReference>
<keyword evidence="3" id="KW-0677">Repeat</keyword>
<evidence type="ECO:0000313" key="6">
    <source>
        <dbReference type="EMBL" id="SCQ18124.1"/>
    </source>
</evidence>
<dbReference type="Pfam" id="PF00415">
    <property type="entry name" value="RCC1"/>
    <property type="match status" value="1"/>
</dbReference>
<dbReference type="RefSeq" id="WP_081328160.1">
    <property type="nucleotide sequence ID" value="NZ_FMMM01000016.1"/>
</dbReference>